<evidence type="ECO:0000259" key="2">
    <source>
        <dbReference type="Pfam" id="PF16064"/>
    </source>
</evidence>
<accession>K1R4C0</accession>
<dbReference type="PANTHER" id="PTHR34153">
    <property type="entry name" value="SI:CH211-262H13.3-RELATED-RELATED"/>
    <property type="match status" value="1"/>
</dbReference>
<gene>
    <name evidence="3" type="ORF">CGI_10012422</name>
</gene>
<dbReference type="InParanoid" id="K1R4C0"/>
<sequence>MQLKKKKLELGERRQQLDQEKVPLFVSTMVEFTEEDEVEVVPVGWLADGGNKCNWPNIRSTAKISSLIKADVAPKDDFKLLPIRVLAKTADYEDARKKCSKATYTSDLQTDAEEATPKRAKRPNPRFIPSESEEEDEEEPLRRSPRKNKKTLPSVPSLPPLPSLPSPPAQASRPSCNSTSNTLFDRGPMSGQAATEKRLFNCLEKLLTNVEELKVQTNINTRLLQSMNAKIEVVNGRNCEDQETSSSIEIDFPLKTKEELEKLEDLLLSCETTKNLVRSLSTIGGENIKTNVRRLLAYMFSTDLAKAINWIGKGGKTAFSTLKIKDVLTATVRKNRLCSSATDSEIFEVAKNWFRFASDRDGGRKKREEKKKEKEMTDQQSVEDQTQH</sequence>
<feature type="region of interest" description="Disordered" evidence="1">
    <location>
        <begin position="106"/>
        <end position="190"/>
    </location>
</feature>
<dbReference type="AlphaFoldDB" id="K1R4C0"/>
<organism evidence="3">
    <name type="scientific">Magallana gigas</name>
    <name type="common">Pacific oyster</name>
    <name type="synonym">Crassostrea gigas</name>
    <dbReference type="NCBI Taxonomy" id="29159"/>
    <lineage>
        <taxon>Eukaryota</taxon>
        <taxon>Metazoa</taxon>
        <taxon>Spiralia</taxon>
        <taxon>Lophotrochozoa</taxon>
        <taxon>Mollusca</taxon>
        <taxon>Bivalvia</taxon>
        <taxon>Autobranchia</taxon>
        <taxon>Pteriomorphia</taxon>
        <taxon>Ostreida</taxon>
        <taxon>Ostreoidea</taxon>
        <taxon>Ostreidae</taxon>
        <taxon>Magallana</taxon>
    </lineage>
</organism>
<dbReference type="HOGENOM" id="CLU_821251_0_0_1"/>
<reference evidence="3" key="1">
    <citation type="journal article" date="2012" name="Nature">
        <title>The oyster genome reveals stress adaptation and complexity of shell formation.</title>
        <authorList>
            <person name="Zhang G."/>
            <person name="Fang X."/>
            <person name="Guo X."/>
            <person name="Li L."/>
            <person name="Luo R."/>
            <person name="Xu F."/>
            <person name="Yang P."/>
            <person name="Zhang L."/>
            <person name="Wang X."/>
            <person name="Qi H."/>
            <person name="Xiong Z."/>
            <person name="Que H."/>
            <person name="Xie Y."/>
            <person name="Holland P.W."/>
            <person name="Paps J."/>
            <person name="Zhu Y."/>
            <person name="Wu F."/>
            <person name="Chen Y."/>
            <person name="Wang J."/>
            <person name="Peng C."/>
            <person name="Meng J."/>
            <person name="Yang L."/>
            <person name="Liu J."/>
            <person name="Wen B."/>
            <person name="Zhang N."/>
            <person name="Huang Z."/>
            <person name="Zhu Q."/>
            <person name="Feng Y."/>
            <person name="Mount A."/>
            <person name="Hedgecock D."/>
            <person name="Xu Z."/>
            <person name="Liu Y."/>
            <person name="Domazet-Loso T."/>
            <person name="Du Y."/>
            <person name="Sun X."/>
            <person name="Zhang S."/>
            <person name="Liu B."/>
            <person name="Cheng P."/>
            <person name="Jiang X."/>
            <person name="Li J."/>
            <person name="Fan D."/>
            <person name="Wang W."/>
            <person name="Fu W."/>
            <person name="Wang T."/>
            <person name="Wang B."/>
            <person name="Zhang J."/>
            <person name="Peng Z."/>
            <person name="Li Y."/>
            <person name="Li N."/>
            <person name="Wang J."/>
            <person name="Chen M."/>
            <person name="He Y."/>
            <person name="Tan F."/>
            <person name="Song X."/>
            <person name="Zheng Q."/>
            <person name="Huang R."/>
            <person name="Yang H."/>
            <person name="Du X."/>
            <person name="Chen L."/>
            <person name="Yang M."/>
            <person name="Gaffney P.M."/>
            <person name="Wang S."/>
            <person name="Luo L."/>
            <person name="She Z."/>
            <person name="Ming Y."/>
            <person name="Huang W."/>
            <person name="Zhang S."/>
            <person name="Huang B."/>
            <person name="Zhang Y."/>
            <person name="Qu T."/>
            <person name="Ni P."/>
            <person name="Miao G."/>
            <person name="Wang J."/>
            <person name="Wang Q."/>
            <person name="Steinberg C.E."/>
            <person name="Wang H."/>
            <person name="Li N."/>
            <person name="Qian L."/>
            <person name="Zhang G."/>
            <person name="Li Y."/>
            <person name="Yang H."/>
            <person name="Liu X."/>
            <person name="Wang J."/>
            <person name="Yin Y."/>
            <person name="Wang J."/>
        </authorList>
    </citation>
    <scope>NUCLEOTIDE SEQUENCE [LARGE SCALE GENOMIC DNA]</scope>
    <source>
        <strain evidence="3">05x7-T-G4-1.051#20</strain>
    </source>
</reference>
<dbReference type="PANTHER" id="PTHR34153:SF2">
    <property type="entry name" value="SI:CH211-262H13.3-RELATED"/>
    <property type="match status" value="1"/>
</dbReference>
<dbReference type="EMBL" id="JH818658">
    <property type="protein sequence ID" value="EKC36025.1"/>
    <property type="molecule type" value="Genomic_DNA"/>
</dbReference>
<dbReference type="Pfam" id="PF16064">
    <property type="entry name" value="DUF4806"/>
    <property type="match status" value="1"/>
</dbReference>
<dbReference type="InterPro" id="IPR032071">
    <property type="entry name" value="DUF4806"/>
</dbReference>
<feature type="compositionally biased region" description="Polar residues" evidence="1">
    <location>
        <begin position="378"/>
        <end position="388"/>
    </location>
</feature>
<evidence type="ECO:0000256" key="1">
    <source>
        <dbReference type="SAM" id="MobiDB-lite"/>
    </source>
</evidence>
<feature type="domain" description="DUF4806" evidence="2">
    <location>
        <begin position="250"/>
        <end position="324"/>
    </location>
</feature>
<evidence type="ECO:0000313" key="3">
    <source>
        <dbReference type="EMBL" id="EKC36025.1"/>
    </source>
</evidence>
<protein>
    <recommendedName>
        <fullName evidence="2">DUF4806 domain-containing protein</fullName>
    </recommendedName>
</protein>
<feature type="compositionally biased region" description="Pro residues" evidence="1">
    <location>
        <begin position="156"/>
        <end position="168"/>
    </location>
</feature>
<name>K1R4C0_MAGGI</name>
<proteinExistence type="predicted"/>
<feature type="compositionally biased region" description="Polar residues" evidence="1">
    <location>
        <begin position="172"/>
        <end position="183"/>
    </location>
</feature>
<feature type="region of interest" description="Disordered" evidence="1">
    <location>
        <begin position="360"/>
        <end position="388"/>
    </location>
</feature>